<gene>
    <name evidence="2" type="ORF">RN98_09370</name>
</gene>
<dbReference type="InterPro" id="IPR005532">
    <property type="entry name" value="SUMF_dom"/>
</dbReference>
<dbReference type="InterPro" id="IPR042095">
    <property type="entry name" value="SUMF_sf"/>
</dbReference>
<dbReference type="InterPro" id="IPR016187">
    <property type="entry name" value="CTDL_fold"/>
</dbReference>
<dbReference type="PANTHER" id="PTHR23150">
    <property type="entry name" value="SULFATASE MODIFYING FACTOR 1, 2"/>
    <property type="match status" value="1"/>
</dbReference>
<accession>A0A0M3USN0</accession>
<evidence type="ECO:0000313" key="3">
    <source>
        <dbReference type="Proteomes" id="UP000063147"/>
    </source>
</evidence>
<protein>
    <submittedName>
        <fullName evidence="2">Transcriptional regulator</fullName>
    </submittedName>
</protein>
<dbReference type="AlphaFoldDB" id="A0A0M3USN0"/>
<dbReference type="EMBL" id="CP012713">
    <property type="protein sequence ID" value="ALF18373.1"/>
    <property type="molecule type" value="Genomic_DNA"/>
</dbReference>
<dbReference type="RefSeq" id="WP_008795224.1">
    <property type="nucleotide sequence ID" value="NZ_CP012713.1"/>
</dbReference>
<name>A0A0M3USN0_9FUSO</name>
<reference evidence="2 3" key="1">
    <citation type="submission" date="2015-09" db="EMBL/GenBank/DDBJ databases">
        <authorList>
            <person name="Jackson K.R."/>
            <person name="Lunt B.L."/>
            <person name="Fisher J.N.B."/>
            <person name="Gardner A.V."/>
            <person name="Bailey M.E."/>
            <person name="Deus L.M."/>
            <person name="Earl A.S."/>
            <person name="Gibby P.D."/>
            <person name="Hartmann K.A."/>
            <person name="Liu J.E."/>
            <person name="Manci A.M."/>
            <person name="Nielsen D.A."/>
            <person name="Solomon M.B."/>
            <person name="Breakwell D.P."/>
            <person name="Burnett S.H."/>
            <person name="Grose J.H."/>
        </authorList>
    </citation>
    <scope>NUCLEOTIDE SEQUENCE [LARGE SCALE GENOMIC DNA]</scope>
    <source>
        <strain evidence="2 3">KCOM 1279</strain>
    </source>
</reference>
<dbReference type="Proteomes" id="UP000063147">
    <property type="component" value="Chromosome"/>
</dbReference>
<organism evidence="2">
    <name type="scientific">Fusobacterium animalis</name>
    <dbReference type="NCBI Taxonomy" id="76859"/>
    <lineage>
        <taxon>Bacteria</taxon>
        <taxon>Fusobacteriati</taxon>
        <taxon>Fusobacteriota</taxon>
        <taxon>Fusobacteriia</taxon>
        <taxon>Fusobacteriales</taxon>
        <taxon>Fusobacteriaceae</taxon>
        <taxon>Fusobacterium</taxon>
    </lineage>
</organism>
<dbReference type="OrthoDB" id="9768004at2"/>
<feature type="domain" description="Sulfatase-modifying factor enzyme-like" evidence="1">
    <location>
        <begin position="28"/>
        <end position="260"/>
    </location>
</feature>
<dbReference type="PATRIC" id="fig|76859.3.peg.1892"/>
<dbReference type="Gene3D" id="3.90.1580.10">
    <property type="entry name" value="paralog of FGE (formylglycine-generating enzyme)"/>
    <property type="match status" value="1"/>
</dbReference>
<dbReference type="Pfam" id="PF03781">
    <property type="entry name" value="FGE-sulfatase"/>
    <property type="match status" value="1"/>
</dbReference>
<sequence>MRKDMVFVKGGKYKLYENNNIEVETFDLEVSKYLVTQKLWTDIMGRNPSIVEDILGMKPVENITWWHTLQFCNKLSELEGLKPVYDLSQIKSAKLYINQLDDEKSINYYEDFLIDKNGKIGDFSKTEGYRLPTSIEWEWFAGGGQKAINKGTFGHIFHKSDNLDQIAWYRYNSLLTTHNIAEKIPNELGIFDCIGNVYEWCHNQRYEFNNFKEEKGSTFDNMYKVIMGGSFYSDPEDFYPFIFSYPSIRSCMDIGFRFVKTFRGKYE</sequence>
<dbReference type="GO" id="GO:0120147">
    <property type="term" value="F:formylglycine-generating oxidase activity"/>
    <property type="evidence" value="ECO:0007669"/>
    <property type="project" value="TreeGrafter"/>
</dbReference>
<dbReference type="SUPFAM" id="SSF56436">
    <property type="entry name" value="C-type lectin-like"/>
    <property type="match status" value="1"/>
</dbReference>
<dbReference type="PANTHER" id="PTHR23150:SF19">
    <property type="entry name" value="FORMYLGLYCINE-GENERATING ENZYME"/>
    <property type="match status" value="1"/>
</dbReference>
<proteinExistence type="predicted"/>
<evidence type="ECO:0000313" key="2">
    <source>
        <dbReference type="EMBL" id="ALF18373.1"/>
    </source>
</evidence>
<evidence type="ECO:0000259" key="1">
    <source>
        <dbReference type="Pfam" id="PF03781"/>
    </source>
</evidence>
<dbReference type="InterPro" id="IPR051043">
    <property type="entry name" value="Sulfatase_Mod_Factor_Kinase"/>
</dbReference>